<keyword evidence="4 6" id="KW-1133">Transmembrane helix</keyword>
<dbReference type="RefSeq" id="WP_068133179.1">
    <property type="nucleotide sequence ID" value="NZ_CP042914.1"/>
</dbReference>
<dbReference type="Pfam" id="PF00482">
    <property type="entry name" value="T2SSF"/>
    <property type="match status" value="1"/>
</dbReference>
<reference evidence="8 9" key="1">
    <citation type="submission" date="2019-08" db="EMBL/GenBank/DDBJ databases">
        <title>Deep-cultivation of Planctomycetes and their phenomic and genomic characterization uncovers novel biology.</title>
        <authorList>
            <person name="Wiegand S."/>
            <person name="Jogler M."/>
            <person name="Boedeker C."/>
            <person name="Pinto D."/>
            <person name="Vollmers J."/>
            <person name="Rivas-Marin E."/>
            <person name="Kohn T."/>
            <person name="Peeters S.H."/>
            <person name="Heuer A."/>
            <person name="Rast P."/>
            <person name="Oberbeckmann S."/>
            <person name="Bunk B."/>
            <person name="Jeske O."/>
            <person name="Meyerdierks A."/>
            <person name="Storesund J.E."/>
            <person name="Kallscheuer N."/>
            <person name="Luecker S."/>
            <person name="Lage O.M."/>
            <person name="Pohl T."/>
            <person name="Merkel B.J."/>
            <person name="Hornburger P."/>
            <person name="Mueller R.-W."/>
            <person name="Bruemmer F."/>
            <person name="Labrenz M."/>
            <person name="Spormann A.M."/>
            <person name="Op den Camp H."/>
            <person name="Overmann J."/>
            <person name="Amann R."/>
            <person name="Jetten M.S.M."/>
            <person name="Mascher T."/>
            <person name="Medema M.H."/>
            <person name="Devos D.P."/>
            <person name="Kaster A.-K."/>
            <person name="Ovreas L."/>
            <person name="Rohde M."/>
            <person name="Galperin M.Y."/>
            <person name="Jogler C."/>
        </authorList>
    </citation>
    <scope>NUCLEOTIDE SEQUENCE [LARGE SCALE GENOMIC DNA]</scope>
    <source>
        <strain evidence="8 9">UC8</strain>
    </source>
</reference>
<dbReference type="PANTHER" id="PTHR35007">
    <property type="entry name" value="INTEGRAL MEMBRANE PROTEIN-RELATED"/>
    <property type="match status" value="1"/>
</dbReference>
<keyword evidence="9" id="KW-1185">Reference proteome</keyword>
<keyword evidence="2" id="KW-1003">Cell membrane</keyword>
<evidence type="ECO:0000256" key="3">
    <source>
        <dbReference type="ARBA" id="ARBA00022692"/>
    </source>
</evidence>
<evidence type="ECO:0000256" key="4">
    <source>
        <dbReference type="ARBA" id="ARBA00022989"/>
    </source>
</evidence>
<name>A0A5B9QKI1_9BACT</name>
<evidence type="ECO:0000259" key="7">
    <source>
        <dbReference type="Pfam" id="PF00482"/>
    </source>
</evidence>
<dbReference type="GO" id="GO:0005886">
    <property type="term" value="C:plasma membrane"/>
    <property type="evidence" value="ECO:0007669"/>
    <property type="project" value="UniProtKB-SubCell"/>
</dbReference>
<proteinExistence type="predicted"/>
<dbReference type="Proteomes" id="UP000325286">
    <property type="component" value="Chromosome"/>
</dbReference>
<accession>A0A5B9QKI1</accession>
<evidence type="ECO:0000256" key="5">
    <source>
        <dbReference type="ARBA" id="ARBA00023136"/>
    </source>
</evidence>
<dbReference type="KEGG" id="rul:UC8_16130"/>
<feature type="transmembrane region" description="Helical" evidence="6">
    <location>
        <begin position="113"/>
        <end position="134"/>
    </location>
</feature>
<feature type="domain" description="Type II secretion system protein GspF" evidence="7">
    <location>
        <begin position="155"/>
        <end position="276"/>
    </location>
</feature>
<protein>
    <submittedName>
        <fullName evidence="8">Bacterial type II secretion system protein F domain protein</fullName>
    </submittedName>
</protein>
<comment type="subcellular location">
    <subcellularLocation>
        <location evidence="1">Cell membrane</location>
        <topology evidence="1">Multi-pass membrane protein</topology>
    </subcellularLocation>
</comment>
<evidence type="ECO:0000256" key="1">
    <source>
        <dbReference type="ARBA" id="ARBA00004651"/>
    </source>
</evidence>
<evidence type="ECO:0000256" key="6">
    <source>
        <dbReference type="SAM" id="Phobius"/>
    </source>
</evidence>
<feature type="transmembrane region" description="Helical" evidence="6">
    <location>
        <begin position="292"/>
        <end position="312"/>
    </location>
</feature>
<keyword evidence="5 6" id="KW-0472">Membrane</keyword>
<dbReference type="InterPro" id="IPR042094">
    <property type="entry name" value="T2SS_GspF_sf"/>
</dbReference>
<dbReference type="PANTHER" id="PTHR35007:SF1">
    <property type="entry name" value="PILUS ASSEMBLY PROTEIN"/>
    <property type="match status" value="1"/>
</dbReference>
<evidence type="ECO:0000256" key="2">
    <source>
        <dbReference type="ARBA" id="ARBA00022475"/>
    </source>
</evidence>
<dbReference type="InterPro" id="IPR018076">
    <property type="entry name" value="T2SS_GspF_dom"/>
</dbReference>
<keyword evidence="3 6" id="KW-0812">Transmembrane</keyword>
<evidence type="ECO:0000313" key="9">
    <source>
        <dbReference type="Proteomes" id="UP000325286"/>
    </source>
</evidence>
<feature type="transmembrane region" description="Helical" evidence="6">
    <location>
        <begin position="262"/>
        <end position="280"/>
    </location>
</feature>
<dbReference type="Gene3D" id="1.20.81.30">
    <property type="entry name" value="Type II secretion system (T2SS), domain F"/>
    <property type="match status" value="1"/>
</dbReference>
<organism evidence="8 9">
    <name type="scientific">Roseimaritima ulvae</name>
    <dbReference type="NCBI Taxonomy" id="980254"/>
    <lineage>
        <taxon>Bacteria</taxon>
        <taxon>Pseudomonadati</taxon>
        <taxon>Planctomycetota</taxon>
        <taxon>Planctomycetia</taxon>
        <taxon>Pirellulales</taxon>
        <taxon>Pirellulaceae</taxon>
        <taxon>Roseimaritima</taxon>
    </lineage>
</organism>
<gene>
    <name evidence="8" type="ORF">UC8_16130</name>
</gene>
<evidence type="ECO:0000313" key="8">
    <source>
        <dbReference type="EMBL" id="QEG39617.1"/>
    </source>
</evidence>
<dbReference type="AlphaFoldDB" id="A0A5B9QKI1"/>
<dbReference type="EMBL" id="CP042914">
    <property type="protein sequence ID" value="QEG39617.1"/>
    <property type="molecule type" value="Genomic_DNA"/>
</dbReference>
<sequence length="316" mass="35072">MIQLILLTVVFLSVGCLAFSTAAMAHSWLFRYRMGVQERLLSLTEPGGEQEGQALTLFNELSSNRHQQANLLIGLGDWLTRLLERAGLSCSLRLFLVGSAGSGLMLSGCAMLWSPWLALLALPLGALLPLAVVYGKRNSRQRKLTRQLPEVFQIISRAVGAGQTVPAALRMIAEDYQSPVKEEFALCYEQQDLGMSRDLALRKLADRTQIMELQIFVVALLVQTRSGGDLVELLDNLAGIVRKRMRLKNRIRALTGEGRMQALVLIVLPILAFVAIFCFSPDYASLLLERPYLLAATAVAQVIGAFWIHRIVNFEY</sequence>